<comment type="caution">
    <text evidence="1">The sequence shown here is derived from an EMBL/GenBank/DDBJ whole genome shotgun (WGS) entry which is preliminary data.</text>
</comment>
<keyword evidence="2" id="KW-1185">Reference proteome</keyword>
<protein>
    <submittedName>
        <fullName evidence="1">Uncharacterized protein</fullName>
    </submittedName>
</protein>
<dbReference type="Proteomes" id="UP000317180">
    <property type="component" value="Unassembled WGS sequence"/>
</dbReference>
<evidence type="ECO:0000313" key="2">
    <source>
        <dbReference type="Proteomes" id="UP000317180"/>
    </source>
</evidence>
<dbReference type="EMBL" id="BJOD01000015">
    <property type="protein sequence ID" value="GED25739.1"/>
    <property type="molecule type" value="Genomic_DNA"/>
</dbReference>
<dbReference type="GeneID" id="82809197"/>
<accession>A0ABQ0SSX5</accession>
<evidence type="ECO:0000313" key="1">
    <source>
        <dbReference type="EMBL" id="GED25739.1"/>
    </source>
</evidence>
<dbReference type="RefSeq" id="WP_005830562.1">
    <property type="nucleotide sequence ID" value="NZ_BJOD01000015.1"/>
</dbReference>
<gene>
    <name evidence="1" type="ORF">BAG01nite_18410</name>
</gene>
<organism evidence="1 2">
    <name type="scientific">Brevibacillus agri</name>
    <dbReference type="NCBI Taxonomy" id="51101"/>
    <lineage>
        <taxon>Bacteria</taxon>
        <taxon>Bacillati</taxon>
        <taxon>Bacillota</taxon>
        <taxon>Bacilli</taxon>
        <taxon>Bacillales</taxon>
        <taxon>Paenibacillaceae</taxon>
        <taxon>Brevibacillus</taxon>
    </lineage>
</organism>
<name>A0ABQ0SSX5_9BACL</name>
<proteinExistence type="predicted"/>
<sequence>MRGFESHSLRLQSGSTDKSVGSFFVGVERSRRNKQARICENTLWISPTEERIPVREIVEIYEQKEKMGELSSPSHGGNLSRIRFIVETINYFEKRYAKPYQEVVSEKGNPDDSEDWIWAREGKEWKSLLKEIGDL</sequence>
<reference evidence="1 2" key="1">
    <citation type="submission" date="2019-06" db="EMBL/GenBank/DDBJ databases">
        <title>Whole genome shotgun sequence of Brevibacillus agri NBRC 15538.</title>
        <authorList>
            <person name="Hosoyama A."/>
            <person name="Uohara A."/>
            <person name="Ohji S."/>
            <person name="Ichikawa N."/>
        </authorList>
    </citation>
    <scope>NUCLEOTIDE SEQUENCE [LARGE SCALE GENOMIC DNA]</scope>
    <source>
        <strain evidence="1 2">NBRC 15538</strain>
    </source>
</reference>